<evidence type="ECO:0000256" key="2">
    <source>
        <dbReference type="SAM" id="Phobius"/>
    </source>
</evidence>
<accession>A0A1H7IMM0</accession>
<dbReference type="GO" id="GO:0080120">
    <property type="term" value="P:CAAX-box protein maturation"/>
    <property type="evidence" value="ECO:0007669"/>
    <property type="project" value="UniProtKB-ARBA"/>
</dbReference>
<dbReference type="InterPro" id="IPR003675">
    <property type="entry name" value="Rce1/LyrA-like_dom"/>
</dbReference>
<dbReference type="Proteomes" id="UP000199081">
    <property type="component" value="Unassembled WGS sequence"/>
</dbReference>
<organism evidence="4 5">
    <name type="scientific">Alkalibacterium pelagium</name>
    <dbReference type="NCBI Taxonomy" id="426702"/>
    <lineage>
        <taxon>Bacteria</taxon>
        <taxon>Bacillati</taxon>
        <taxon>Bacillota</taxon>
        <taxon>Bacilli</taxon>
        <taxon>Lactobacillales</taxon>
        <taxon>Carnobacteriaceae</taxon>
        <taxon>Alkalibacterium</taxon>
    </lineage>
</organism>
<dbReference type="Pfam" id="PF02517">
    <property type="entry name" value="Rce1-like"/>
    <property type="match status" value="1"/>
</dbReference>
<reference evidence="5" key="1">
    <citation type="submission" date="2016-10" db="EMBL/GenBank/DDBJ databases">
        <authorList>
            <person name="Varghese N."/>
            <person name="Submissions S."/>
        </authorList>
    </citation>
    <scope>NUCLEOTIDE SEQUENCE [LARGE SCALE GENOMIC DNA]</scope>
    <source>
        <strain evidence="5">DSM 19183</strain>
    </source>
</reference>
<gene>
    <name evidence="4" type="ORF">SAMN04488099_104197</name>
</gene>
<feature type="transmembrane region" description="Helical" evidence="2">
    <location>
        <begin position="166"/>
        <end position="197"/>
    </location>
</feature>
<feature type="transmembrane region" description="Helical" evidence="2">
    <location>
        <begin position="203"/>
        <end position="223"/>
    </location>
</feature>
<dbReference type="PANTHER" id="PTHR36435:SF1">
    <property type="entry name" value="CAAX AMINO TERMINAL PROTEASE FAMILY PROTEIN"/>
    <property type="match status" value="1"/>
</dbReference>
<dbReference type="InterPro" id="IPR052710">
    <property type="entry name" value="CAAX_protease"/>
</dbReference>
<feature type="transmembrane region" description="Helical" evidence="2">
    <location>
        <begin position="38"/>
        <end position="60"/>
    </location>
</feature>
<dbReference type="GO" id="GO:0004175">
    <property type="term" value="F:endopeptidase activity"/>
    <property type="evidence" value="ECO:0007669"/>
    <property type="project" value="UniProtKB-ARBA"/>
</dbReference>
<keyword evidence="4" id="KW-0645">Protease</keyword>
<feature type="transmembrane region" description="Helical" evidence="2">
    <location>
        <begin position="134"/>
        <end position="154"/>
    </location>
</feature>
<evidence type="ECO:0000259" key="3">
    <source>
        <dbReference type="Pfam" id="PF02517"/>
    </source>
</evidence>
<name>A0A1H7IMM0_9LACT</name>
<keyword evidence="2" id="KW-0472">Membrane</keyword>
<dbReference type="PANTHER" id="PTHR36435">
    <property type="entry name" value="SLR1288 PROTEIN"/>
    <property type="match status" value="1"/>
</dbReference>
<feature type="domain" description="CAAX prenyl protease 2/Lysostaphin resistance protein A-like" evidence="3">
    <location>
        <begin position="134"/>
        <end position="216"/>
    </location>
</feature>
<feature type="transmembrane region" description="Helical" evidence="2">
    <location>
        <begin position="244"/>
        <end position="265"/>
    </location>
</feature>
<protein>
    <submittedName>
        <fullName evidence="4">Membrane protease YdiL, CAAX protease family</fullName>
    </submittedName>
</protein>
<dbReference type="GO" id="GO:0006508">
    <property type="term" value="P:proteolysis"/>
    <property type="evidence" value="ECO:0007669"/>
    <property type="project" value="UniProtKB-KW"/>
</dbReference>
<evidence type="ECO:0000313" key="4">
    <source>
        <dbReference type="EMBL" id="SEK63741.1"/>
    </source>
</evidence>
<dbReference type="RefSeq" id="WP_091479890.1">
    <property type="nucleotide sequence ID" value="NZ_BJYC01000004.1"/>
</dbReference>
<feature type="transmembrane region" description="Helical" evidence="2">
    <location>
        <begin position="12"/>
        <end position="32"/>
    </location>
</feature>
<keyword evidence="2" id="KW-1133">Transmembrane helix</keyword>
<evidence type="ECO:0000313" key="5">
    <source>
        <dbReference type="Proteomes" id="UP000199081"/>
    </source>
</evidence>
<dbReference type="OrthoDB" id="8607342at2"/>
<keyword evidence="2" id="KW-0812">Transmembrane</keyword>
<keyword evidence="5" id="KW-1185">Reference proteome</keyword>
<proteinExistence type="inferred from homology"/>
<dbReference type="EMBL" id="FNZU01000004">
    <property type="protein sequence ID" value="SEK63741.1"/>
    <property type="molecule type" value="Genomic_DNA"/>
</dbReference>
<dbReference type="AlphaFoldDB" id="A0A1H7IMM0"/>
<evidence type="ECO:0000256" key="1">
    <source>
        <dbReference type="ARBA" id="ARBA00009067"/>
    </source>
</evidence>
<sequence>MTQSLHRFSLVKLAIFFGFLIVISGVAIYLFSHSIPQGVLSLVLEFGITLSISLFVIRELKKADVSLHSIIGDLSMKRKLTVFSAALSAGRLLIYFSFAGLILRLTLLQPTFLAQVEALMNDTSSSPKLSPRSMIGAVLFAPVIEEIIFRGIILNKWAERSSNIRALVLSSLVFGLIHFDSLIVPQLIGGLIYGLVYLKTKKLIYPIFMHVLHNLLLFSLLLIPVDEVPETAIVTEQLIDELTTALNISSLVFIISLPIFLFTLYKYSRNLNDEMTPLTFNTGLYSDRT</sequence>
<feature type="transmembrane region" description="Helical" evidence="2">
    <location>
        <begin position="80"/>
        <end position="103"/>
    </location>
</feature>
<comment type="similarity">
    <text evidence="1">Belongs to the UPF0177 family.</text>
</comment>
<keyword evidence="4" id="KW-0378">Hydrolase</keyword>